<proteinExistence type="predicted"/>
<dbReference type="EMBL" id="CAJOBC010100762">
    <property type="protein sequence ID" value="CAF4469259.1"/>
    <property type="molecule type" value="Genomic_DNA"/>
</dbReference>
<evidence type="ECO:0000313" key="2">
    <source>
        <dbReference type="EMBL" id="CAF4469259.1"/>
    </source>
</evidence>
<sequence>NLLIKELRQFIFDANTRQNELSEEISLSSASSTSFTYFKQSEISSPIRNLDKETIEFIQFQLLIEIILRLSLNEKAKSDIIKVYHNYYSDNETQKKYISVFESNYETKRPLEWYTDPQMKFCHKLTNKAFRT</sequence>
<reference evidence="1" key="1">
    <citation type="submission" date="2021-02" db="EMBL/GenBank/DDBJ databases">
        <authorList>
            <person name="Nowell W R."/>
        </authorList>
    </citation>
    <scope>NUCLEOTIDE SEQUENCE</scope>
</reference>
<dbReference type="EMBL" id="CAJNOQ010034495">
    <property type="protein sequence ID" value="CAF1595011.1"/>
    <property type="molecule type" value="Genomic_DNA"/>
</dbReference>
<name>A0A816AES4_9BILA</name>
<dbReference type="Proteomes" id="UP000663829">
    <property type="component" value="Unassembled WGS sequence"/>
</dbReference>
<organism evidence="1 3">
    <name type="scientific">Didymodactylos carnosus</name>
    <dbReference type="NCBI Taxonomy" id="1234261"/>
    <lineage>
        <taxon>Eukaryota</taxon>
        <taxon>Metazoa</taxon>
        <taxon>Spiralia</taxon>
        <taxon>Gnathifera</taxon>
        <taxon>Rotifera</taxon>
        <taxon>Eurotatoria</taxon>
        <taxon>Bdelloidea</taxon>
        <taxon>Philodinida</taxon>
        <taxon>Philodinidae</taxon>
        <taxon>Didymodactylos</taxon>
    </lineage>
</organism>
<accession>A0A816AES4</accession>
<dbReference type="Proteomes" id="UP000681722">
    <property type="component" value="Unassembled WGS sequence"/>
</dbReference>
<comment type="caution">
    <text evidence="1">The sequence shown here is derived from an EMBL/GenBank/DDBJ whole genome shotgun (WGS) entry which is preliminary data.</text>
</comment>
<feature type="non-terminal residue" evidence="1">
    <location>
        <position position="1"/>
    </location>
</feature>
<evidence type="ECO:0000313" key="1">
    <source>
        <dbReference type="EMBL" id="CAF1595011.1"/>
    </source>
</evidence>
<evidence type="ECO:0000313" key="3">
    <source>
        <dbReference type="Proteomes" id="UP000663829"/>
    </source>
</evidence>
<gene>
    <name evidence="1" type="ORF">GPM918_LOCUS42017</name>
    <name evidence="2" type="ORF">SRO942_LOCUS43180</name>
</gene>
<protein>
    <submittedName>
        <fullName evidence="1">Uncharacterized protein</fullName>
    </submittedName>
</protein>
<keyword evidence="3" id="KW-1185">Reference proteome</keyword>
<dbReference type="AlphaFoldDB" id="A0A816AES4"/>